<dbReference type="RefSeq" id="WP_086660123.1">
    <property type="nucleotide sequence ID" value="NZ_JBJJWX010000001.1"/>
</dbReference>
<evidence type="ECO:0000313" key="1">
    <source>
        <dbReference type="EMBL" id="OUI90105.1"/>
    </source>
</evidence>
<sequence length="532" mass="56372">MQQRAFMGSLSVSGAASYFSDTGYVDEAAGIQYPPILDTVPDMDRELDISLSGSGLTQTFGQLTLNLDSGVADAFNVRNHTATIAIKTALRPYDMERGWWGNPALSACAPLFAGSATAWRTGATQGTLTLAGPVELSRPLPLKAYAGTGGVEGDSTLTGKFKPRLRGFASGMSPICVDSVNQIYQVSDAPVYIGNVSGTYIPNLTVFEGGVPGSWSRTSTAGSWSYQGMVNDITAASPSAGHYTVETGSRGTFFRLGGTPVYQITCSATGLFPDGTRVSRLHDIVRQALIQDIGIPSAQIASDWGDPFDSSSTIVASDAGAWWDGSASYTGADMMTALLQGTMRKLTYDRDGSLRLIGLTDAFLYLTPAVWQTKAILPEEIIDIRQADLPSELALPLTCGRCTYARNYTVLSGNQISPQAITSAIKFERSAVTVGTDSPTAEIVSPPDVLTSLQSAAAAQVVAQMVKNLWTVSDRRVFTVTVPFARFSDFHIGSQTVLFANVDGLRTGTGGLIVGESYRGSSPGEITFTVLV</sequence>
<dbReference type="EMBL" id="JOPA01000056">
    <property type="protein sequence ID" value="OUI90105.1"/>
    <property type="molecule type" value="Genomic_DNA"/>
</dbReference>
<evidence type="ECO:0000313" key="2">
    <source>
        <dbReference type="Proteomes" id="UP000194641"/>
    </source>
</evidence>
<protein>
    <recommendedName>
        <fullName evidence="3">Tip attachment protein J domain-containing protein</fullName>
    </recommendedName>
</protein>
<organism evidence="1 2">
    <name type="scientific">Acetobacter indonesiensis</name>
    <dbReference type="NCBI Taxonomy" id="104101"/>
    <lineage>
        <taxon>Bacteria</taxon>
        <taxon>Pseudomonadati</taxon>
        <taxon>Pseudomonadota</taxon>
        <taxon>Alphaproteobacteria</taxon>
        <taxon>Acetobacterales</taxon>
        <taxon>Acetobacteraceae</taxon>
        <taxon>Acetobacter</taxon>
    </lineage>
</organism>
<proteinExistence type="predicted"/>
<name>A0A252AKM4_9PROT</name>
<accession>A0A252AKM4</accession>
<dbReference type="Proteomes" id="UP000194641">
    <property type="component" value="Unassembled WGS sequence"/>
</dbReference>
<evidence type="ECO:0008006" key="3">
    <source>
        <dbReference type="Google" id="ProtNLM"/>
    </source>
</evidence>
<gene>
    <name evidence="1" type="ORF">HK17_14270</name>
</gene>
<comment type="caution">
    <text evidence="1">The sequence shown here is derived from an EMBL/GenBank/DDBJ whole genome shotgun (WGS) entry which is preliminary data.</text>
</comment>
<dbReference type="AlphaFoldDB" id="A0A252AKM4"/>
<reference evidence="2" key="1">
    <citation type="submission" date="2014-06" db="EMBL/GenBank/DDBJ databases">
        <authorList>
            <person name="Winans N.J."/>
            <person name="Newell P.D."/>
            <person name="Douglas A.E."/>
        </authorList>
    </citation>
    <scope>NUCLEOTIDE SEQUENCE [LARGE SCALE GENOMIC DNA]</scope>
</reference>